<comment type="caution">
    <text evidence="13">The sequence shown here is derived from an EMBL/GenBank/DDBJ whole genome shotgun (WGS) entry which is preliminary data.</text>
</comment>
<evidence type="ECO:0000256" key="9">
    <source>
        <dbReference type="ARBA" id="ARBA00023136"/>
    </source>
</evidence>
<comment type="subunit">
    <text evidence="2">Homotrimer.</text>
</comment>
<evidence type="ECO:0000256" key="1">
    <source>
        <dbReference type="ARBA" id="ARBA00004571"/>
    </source>
</evidence>
<dbReference type="EMBL" id="CAJHCQ010000037">
    <property type="protein sequence ID" value="CAD6561617.1"/>
    <property type="molecule type" value="Genomic_DNA"/>
</dbReference>
<feature type="chain" id="PRO_5046019640" evidence="11">
    <location>
        <begin position="21"/>
        <end position="359"/>
    </location>
</feature>
<dbReference type="PRINTS" id="PR00184">
    <property type="entry name" value="NEISSPPORIN"/>
</dbReference>
<dbReference type="InterPro" id="IPR001702">
    <property type="entry name" value="Porin_Gram-ve"/>
</dbReference>
<feature type="domain" description="Porin" evidence="12">
    <location>
        <begin position="9"/>
        <end position="324"/>
    </location>
</feature>
<comment type="subcellular location">
    <subcellularLocation>
        <location evidence="1">Cell outer membrane</location>
        <topology evidence="1">Multi-pass membrane protein</topology>
    </subcellularLocation>
</comment>
<evidence type="ECO:0000256" key="10">
    <source>
        <dbReference type="ARBA" id="ARBA00023237"/>
    </source>
</evidence>
<evidence type="ECO:0000259" key="12">
    <source>
        <dbReference type="Pfam" id="PF13609"/>
    </source>
</evidence>
<dbReference type="SUPFAM" id="SSF56935">
    <property type="entry name" value="Porins"/>
    <property type="match status" value="1"/>
</dbReference>
<dbReference type="Proteomes" id="UP000656319">
    <property type="component" value="Unassembled WGS sequence"/>
</dbReference>
<evidence type="ECO:0000313" key="13">
    <source>
        <dbReference type="EMBL" id="CAD6561617.1"/>
    </source>
</evidence>
<protein>
    <submittedName>
        <fullName evidence="13">Outer membrane porin protein</fullName>
    </submittedName>
</protein>
<keyword evidence="3" id="KW-0813">Transport</keyword>
<evidence type="ECO:0000256" key="3">
    <source>
        <dbReference type="ARBA" id="ARBA00022448"/>
    </source>
</evidence>
<keyword evidence="14" id="KW-1185">Reference proteome</keyword>
<keyword evidence="9" id="KW-0472">Membrane</keyword>
<keyword evidence="4" id="KW-1134">Transmembrane beta strand</keyword>
<accession>A0ABN7IFN5</accession>
<keyword evidence="6 11" id="KW-0732">Signal</keyword>
<dbReference type="InterPro" id="IPR023614">
    <property type="entry name" value="Porin_dom_sf"/>
</dbReference>
<feature type="signal peptide" evidence="11">
    <location>
        <begin position="1"/>
        <end position="20"/>
    </location>
</feature>
<keyword evidence="8" id="KW-0626">Porin</keyword>
<reference evidence="13 14" key="1">
    <citation type="submission" date="2020-10" db="EMBL/GenBank/DDBJ databases">
        <authorList>
            <person name="Peeters C."/>
        </authorList>
    </citation>
    <scope>NUCLEOTIDE SEQUENCE [LARGE SCALE GENOMIC DNA]</scope>
    <source>
        <strain evidence="13 14">LMG 27952</strain>
    </source>
</reference>
<sequence length="359" mass="37724">MKKTMIAGLVLASMNGAANGQSSVTIFGSLDTGLTYVNNVHGSSSFAMADGINKNNSLGFSGVEDLGGGKHALFKLENGYSVDTGALGQGGLLFGKQAYVGLGDASIGDLTLGRQYDFAYSMIRYLPCLSCGIYSVENGDLDRVSGERLNNTVQFMSRTFAGFSAGAQYSFGASSGSTTTNAGRAVSATVQYTNSAFAAGAYYTDINGAPVYAGMTGAPEIFGHPITPATALLVDKQRIFGFGATYAPGAWRVSAVYTNTHLELGSASAQDQVIHVGGDYRPRPDLVLATKISYDKLDASHWLTLSCGVDYLLSKRTDVYLDVHAQRAFGDGTKASIALAGTSSTDKQFLSRVGIKHLF</sequence>
<evidence type="ECO:0000256" key="4">
    <source>
        <dbReference type="ARBA" id="ARBA00022452"/>
    </source>
</evidence>
<dbReference type="PANTHER" id="PTHR34501:SF9">
    <property type="entry name" value="MAJOR OUTER MEMBRANE PROTEIN P.IA"/>
    <property type="match status" value="1"/>
</dbReference>
<dbReference type="InterPro" id="IPR002299">
    <property type="entry name" value="Porin_Neis"/>
</dbReference>
<evidence type="ECO:0000313" key="14">
    <source>
        <dbReference type="Proteomes" id="UP000656319"/>
    </source>
</evidence>
<evidence type="ECO:0000256" key="2">
    <source>
        <dbReference type="ARBA" id="ARBA00011233"/>
    </source>
</evidence>
<organism evidence="13 14">
    <name type="scientific">Paraburkholderia hiiakae</name>
    <dbReference type="NCBI Taxonomy" id="1081782"/>
    <lineage>
        <taxon>Bacteria</taxon>
        <taxon>Pseudomonadati</taxon>
        <taxon>Pseudomonadota</taxon>
        <taxon>Betaproteobacteria</taxon>
        <taxon>Burkholderiales</taxon>
        <taxon>Burkholderiaceae</taxon>
        <taxon>Paraburkholderia</taxon>
    </lineage>
</organism>
<evidence type="ECO:0000256" key="7">
    <source>
        <dbReference type="ARBA" id="ARBA00023065"/>
    </source>
</evidence>
<dbReference type="PANTHER" id="PTHR34501">
    <property type="entry name" value="PROTEIN YDDL-RELATED"/>
    <property type="match status" value="1"/>
</dbReference>
<dbReference type="Pfam" id="PF13609">
    <property type="entry name" value="Porin_4"/>
    <property type="match status" value="1"/>
</dbReference>
<dbReference type="RefSeq" id="WP_201700938.1">
    <property type="nucleotide sequence ID" value="NZ_CAJHCQ010000037.1"/>
</dbReference>
<evidence type="ECO:0000256" key="11">
    <source>
        <dbReference type="SAM" id="SignalP"/>
    </source>
</evidence>
<dbReference type="InterPro" id="IPR033900">
    <property type="entry name" value="Gram_neg_porin_domain"/>
</dbReference>
<dbReference type="Gene3D" id="2.40.160.10">
    <property type="entry name" value="Porin"/>
    <property type="match status" value="1"/>
</dbReference>
<dbReference type="PRINTS" id="PR00182">
    <property type="entry name" value="ECOLNEIPORIN"/>
</dbReference>
<dbReference type="InterPro" id="IPR050298">
    <property type="entry name" value="Gram-neg_bact_OMP"/>
</dbReference>
<name>A0ABN7IFN5_9BURK</name>
<dbReference type="CDD" id="cd00342">
    <property type="entry name" value="gram_neg_porins"/>
    <property type="match status" value="1"/>
</dbReference>
<keyword evidence="5" id="KW-0812">Transmembrane</keyword>
<evidence type="ECO:0000256" key="8">
    <source>
        <dbReference type="ARBA" id="ARBA00023114"/>
    </source>
</evidence>
<keyword evidence="7" id="KW-0406">Ion transport</keyword>
<gene>
    <name evidence="13" type="ORF">LMG27952_07525</name>
</gene>
<evidence type="ECO:0000256" key="6">
    <source>
        <dbReference type="ARBA" id="ARBA00022729"/>
    </source>
</evidence>
<proteinExistence type="predicted"/>
<evidence type="ECO:0000256" key="5">
    <source>
        <dbReference type="ARBA" id="ARBA00022692"/>
    </source>
</evidence>
<keyword evidence="10" id="KW-0998">Cell outer membrane</keyword>